<dbReference type="RefSeq" id="WP_134485226.1">
    <property type="nucleotide sequence ID" value="NZ_LR216287.1"/>
</dbReference>
<name>A0A484ID21_9ARCH</name>
<feature type="transmembrane region" description="Helical" evidence="1">
    <location>
        <begin position="137"/>
        <end position="160"/>
    </location>
</feature>
<evidence type="ECO:0000313" key="2">
    <source>
        <dbReference type="EMBL" id="VFJ15256.1"/>
    </source>
</evidence>
<dbReference type="EMBL" id="LR216287">
    <property type="protein sequence ID" value="VFJ15256.1"/>
    <property type="molecule type" value="Genomic_DNA"/>
</dbReference>
<dbReference type="PANTHER" id="PTHR33269">
    <property type="entry name" value="NADH-UBIQUINONE OXIDOREDUCTASE CHAIN 6"/>
    <property type="match status" value="1"/>
</dbReference>
<keyword evidence="1" id="KW-0812">Transmembrane</keyword>
<feature type="transmembrane region" description="Helical" evidence="1">
    <location>
        <begin position="6"/>
        <end position="21"/>
    </location>
</feature>
<gene>
    <name evidence="2" type="ORF">NFRAN_2933</name>
</gene>
<dbReference type="AlphaFoldDB" id="A0A484ID21"/>
<keyword evidence="1" id="KW-0472">Membrane</keyword>
<feature type="transmembrane region" description="Helical" evidence="1">
    <location>
        <begin position="91"/>
        <end position="108"/>
    </location>
</feature>
<dbReference type="Gene3D" id="1.20.120.1200">
    <property type="entry name" value="NADH-ubiquinone/plastoquinone oxidoreductase chain 6, subunit NuoJ"/>
    <property type="match status" value="1"/>
</dbReference>
<dbReference type="OrthoDB" id="10566at2157"/>
<protein>
    <submittedName>
        <fullName evidence="2">NADH:ubiquinone oxidoreductase subunit J</fullName>
    </submittedName>
</protein>
<keyword evidence="1" id="KW-1133">Transmembrane helix</keyword>
<dbReference type="Proteomes" id="UP000294299">
    <property type="component" value="Chromosome NFRAN"/>
</dbReference>
<dbReference type="GO" id="GO:0008137">
    <property type="term" value="F:NADH dehydrogenase (ubiquinone) activity"/>
    <property type="evidence" value="ECO:0007669"/>
    <property type="project" value="InterPro"/>
</dbReference>
<dbReference type="InterPro" id="IPR001457">
    <property type="entry name" value="NADH_UbQ/plastoQ_OxRdtase_su6"/>
</dbReference>
<sequence>MVDSIFVGLSIITIGSAILSLESRELLYGGIALAISMLGIAGYFIILDAPFVAMFQIAVYVGAVAVLIIFTVMLVRAPNTVTKKETKRRKITGIALGVAFMIMAISILESSTTNQLKFNDNAQIFDVQEIGKGLLTYYSPVLIVLALTLAGAVIGALALARREDIEERNESAN</sequence>
<evidence type="ECO:0000313" key="3">
    <source>
        <dbReference type="Proteomes" id="UP000294299"/>
    </source>
</evidence>
<accession>A0A484ID21</accession>
<dbReference type="InterPro" id="IPR042106">
    <property type="entry name" value="Nuo/plastoQ_OxRdtase_6_NuoJ"/>
</dbReference>
<dbReference type="GeneID" id="39422044"/>
<dbReference type="PANTHER" id="PTHR33269:SF17">
    <property type="entry name" value="NADH-UBIQUINONE OXIDOREDUCTASE CHAIN 6"/>
    <property type="match status" value="1"/>
</dbReference>
<dbReference type="KEGG" id="nfn:NFRAN_2933"/>
<keyword evidence="3" id="KW-1185">Reference proteome</keyword>
<dbReference type="Pfam" id="PF00499">
    <property type="entry name" value="Oxidored_q3"/>
    <property type="match status" value="1"/>
</dbReference>
<organism evidence="2 3">
    <name type="scientific">Candidatus Nitrosocosmicus franklandianus</name>
    <dbReference type="NCBI Taxonomy" id="1798806"/>
    <lineage>
        <taxon>Archaea</taxon>
        <taxon>Nitrososphaerota</taxon>
        <taxon>Nitrososphaeria</taxon>
        <taxon>Nitrososphaerales</taxon>
        <taxon>Nitrososphaeraceae</taxon>
        <taxon>Candidatus Nitrosocosmicus</taxon>
    </lineage>
</organism>
<feature type="transmembrane region" description="Helical" evidence="1">
    <location>
        <begin position="26"/>
        <end position="46"/>
    </location>
</feature>
<proteinExistence type="predicted"/>
<evidence type="ECO:0000256" key="1">
    <source>
        <dbReference type="SAM" id="Phobius"/>
    </source>
</evidence>
<reference evidence="2 3" key="1">
    <citation type="submission" date="2019-02" db="EMBL/GenBank/DDBJ databases">
        <authorList>
            <person name="Lehtovirta-Morley E L."/>
        </authorList>
    </citation>
    <scope>NUCLEOTIDE SEQUENCE [LARGE SCALE GENOMIC DNA]</scope>
    <source>
        <strain evidence="2">NFRAN1</strain>
    </source>
</reference>
<feature type="transmembrane region" description="Helical" evidence="1">
    <location>
        <begin position="52"/>
        <end position="75"/>
    </location>
</feature>
<keyword evidence="2" id="KW-0830">Ubiquinone</keyword>